<evidence type="ECO:0000313" key="2">
    <source>
        <dbReference type="Proteomes" id="UP000287746"/>
    </source>
</evidence>
<name>A0A430G2D3_9SPHN</name>
<dbReference type="Proteomes" id="UP000287746">
    <property type="component" value="Unassembled WGS sequence"/>
</dbReference>
<accession>A0A430G2D3</accession>
<dbReference type="GO" id="GO:0003677">
    <property type="term" value="F:DNA binding"/>
    <property type="evidence" value="ECO:0007669"/>
    <property type="project" value="InterPro"/>
</dbReference>
<organism evidence="1 2">
    <name type="scientific">Sphingomonas koreensis</name>
    <dbReference type="NCBI Taxonomy" id="93064"/>
    <lineage>
        <taxon>Bacteria</taxon>
        <taxon>Pseudomonadati</taxon>
        <taxon>Pseudomonadota</taxon>
        <taxon>Alphaproteobacteria</taxon>
        <taxon>Sphingomonadales</taxon>
        <taxon>Sphingomonadaceae</taxon>
        <taxon>Sphingomonas</taxon>
    </lineage>
</organism>
<sequence length="75" mass="8378">MHDGLQPTGASQLFSRVERTGFSMADVCREARVAQSTPSRWKAEGWEPKARTLRKMHQALDVLIQRRDAAAPAEA</sequence>
<comment type="caution">
    <text evidence="1">The sequence shown here is derived from an EMBL/GenBank/DDBJ whole genome shotgun (WGS) entry which is preliminary data.</text>
</comment>
<reference evidence="1 2" key="1">
    <citation type="submission" date="2018-07" db="EMBL/GenBank/DDBJ databases">
        <title>Genomic and Epidemiologic Investigation of an Indolent Hospital Outbreak.</title>
        <authorList>
            <person name="Johnson R.C."/>
            <person name="Deming C."/>
            <person name="Conlan S."/>
            <person name="Zellmer C.J."/>
            <person name="Michelin A.V."/>
            <person name="Lee-Lin S."/>
            <person name="Thomas P.J."/>
            <person name="Park M."/>
            <person name="Weingarten R.A."/>
            <person name="Less J."/>
            <person name="Dekker J.P."/>
            <person name="Frank K.M."/>
            <person name="Musser K.A."/>
            <person name="Mcquiston J.R."/>
            <person name="Henderson D.K."/>
            <person name="Lau A.F."/>
            <person name="Palmore T.N."/>
            <person name="Segre J.A."/>
        </authorList>
    </citation>
    <scope>NUCLEOTIDE SEQUENCE [LARGE SCALE GENOMIC DNA]</scope>
    <source>
        <strain evidence="1 2">SK-CDC1_0717</strain>
    </source>
</reference>
<dbReference type="RefSeq" id="WP_126004704.1">
    <property type="nucleotide sequence ID" value="NZ_QQYZ01000011.1"/>
</dbReference>
<dbReference type="EMBL" id="QQYZ01000011">
    <property type="protein sequence ID" value="RSY83131.1"/>
    <property type="molecule type" value="Genomic_DNA"/>
</dbReference>
<dbReference type="AlphaFoldDB" id="A0A430G2D3"/>
<dbReference type="InterPro" id="IPR010982">
    <property type="entry name" value="Lambda_DNA-bd_dom_sf"/>
</dbReference>
<evidence type="ECO:0000313" key="1">
    <source>
        <dbReference type="EMBL" id="RSY83131.1"/>
    </source>
</evidence>
<gene>
    <name evidence="1" type="ORF">DAH66_12745</name>
</gene>
<dbReference type="CDD" id="cd00093">
    <property type="entry name" value="HTH_XRE"/>
    <property type="match status" value="1"/>
</dbReference>
<dbReference type="InterPro" id="IPR001387">
    <property type="entry name" value="Cro/C1-type_HTH"/>
</dbReference>
<protein>
    <submittedName>
        <fullName evidence="1">XRE family transcriptional regulator</fullName>
    </submittedName>
</protein>
<dbReference type="Gene3D" id="1.10.260.40">
    <property type="entry name" value="lambda repressor-like DNA-binding domains"/>
    <property type="match status" value="1"/>
</dbReference>
<proteinExistence type="predicted"/>